<dbReference type="HOGENOM" id="CLU_055120_3_2_11"/>
<name>K0ET94_NOCB7</name>
<keyword evidence="4" id="KW-1185">Reference proteome</keyword>
<accession>K0ET94</accession>
<evidence type="ECO:0000256" key="1">
    <source>
        <dbReference type="SAM" id="MobiDB-lite"/>
    </source>
</evidence>
<dbReference type="Proteomes" id="UP000006304">
    <property type="component" value="Chromosome"/>
</dbReference>
<dbReference type="InterPro" id="IPR051324">
    <property type="entry name" value="Stress/Tellurium_Resist"/>
</dbReference>
<evidence type="ECO:0000313" key="3">
    <source>
        <dbReference type="EMBL" id="AFU03028.1"/>
    </source>
</evidence>
<proteinExistence type="predicted"/>
<organism evidence="3 4">
    <name type="scientific">Nocardia brasiliensis (strain ATCC 700358 / HUJEG-1)</name>
    <dbReference type="NCBI Taxonomy" id="1133849"/>
    <lineage>
        <taxon>Bacteria</taxon>
        <taxon>Bacillati</taxon>
        <taxon>Actinomycetota</taxon>
        <taxon>Actinomycetes</taxon>
        <taxon>Mycobacteriales</taxon>
        <taxon>Nocardiaceae</taxon>
        <taxon>Nocardia</taxon>
    </lineage>
</organism>
<dbReference type="Gene3D" id="2.60.60.30">
    <property type="entry name" value="sav2460 like domains"/>
    <property type="match status" value="1"/>
</dbReference>
<dbReference type="AlphaFoldDB" id="K0ET94"/>
<evidence type="ECO:0000313" key="4">
    <source>
        <dbReference type="Proteomes" id="UP000006304"/>
    </source>
</evidence>
<dbReference type="PANTHER" id="PTHR32097:SF17">
    <property type="entry name" value="CAMP-BINDING PROTEIN 1-RELATED"/>
    <property type="match status" value="1"/>
</dbReference>
<feature type="compositionally biased region" description="Polar residues" evidence="1">
    <location>
        <begin position="1"/>
        <end position="12"/>
    </location>
</feature>
<feature type="region of interest" description="Disordered" evidence="1">
    <location>
        <begin position="1"/>
        <end position="27"/>
    </location>
</feature>
<dbReference type="EMBL" id="CP003876">
    <property type="protein sequence ID" value="AFU03028.1"/>
    <property type="molecule type" value="Genomic_DNA"/>
</dbReference>
<protein>
    <submittedName>
        <fullName evidence="3">Putative tellurium resistance protein terZ (Modular protein)</fullName>
    </submittedName>
</protein>
<dbReference type="eggNOG" id="COG2310">
    <property type="taxonomic scope" value="Bacteria"/>
</dbReference>
<dbReference type="STRING" id="1133849.O3I_025385"/>
<dbReference type="PANTHER" id="PTHR32097">
    <property type="entry name" value="CAMP-BINDING PROTEIN 1-RELATED"/>
    <property type="match status" value="1"/>
</dbReference>
<dbReference type="KEGG" id="nbr:O3I_025385"/>
<dbReference type="RefSeq" id="WP_014985883.1">
    <property type="nucleotide sequence ID" value="NC_018681.1"/>
</dbReference>
<reference evidence="3 4" key="1">
    <citation type="journal article" date="2012" name="J. Bacteriol.">
        <title>Complete genome sequence of Nocardia brasiliensis HUJEG-1.</title>
        <authorList>
            <person name="Vera-Cabrera L."/>
            <person name="Ortiz-Lopez R."/>
            <person name="Elizondo-Gonzalez R."/>
            <person name="Perez-Maya A.A."/>
            <person name="Ocampo-Candiani J."/>
        </authorList>
    </citation>
    <scope>NUCLEOTIDE SEQUENCE [LARGE SCALE GENOMIC DNA]</scope>
    <source>
        <strain evidence="4">ATCC 700358</strain>
    </source>
</reference>
<sequence>MQRTSNDATTRLMSDHGVRIGRSHQRQQRISRIAHTGAYASGSAPVRHIEPPAGRSATLRYVRMGLGWAPFDGTHLAADLDATALLFDGHRLLDAVYFAQLTSGDNAVRHHGTGHLGAGHGDSEIITADLSRAHPRVSTVLFVVTSYQHHTFDRVPDAYCRVVDGVNRTELAYLDLTRTAHTGVVVAAVHRTGNGWKLRRIARPITATHPLEAVPLIGAHLV</sequence>
<gene>
    <name evidence="3" type="ORF">O3I_025385</name>
</gene>
<dbReference type="Pfam" id="PF02342">
    <property type="entry name" value="TerD"/>
    <property type="match status" value="1"/>
</dbReference>
<dbReference type="CDD" id="cd06974">
    <property type="entry name" value="TerD_like"/>
    <property type="match status" value="1"/>
</dbReference>
<evidence type="ECO:0000259" key="2">
    <source>
        <dbReference type="Pfam" id="PF02342"/>
    </source>
</evidence>
<feature type="domain" description="TerD" evidence="2">
    <location>
        <begin position="57"/>
        <end position="204"/>
    </location>
</feature>
<dbReference type="InterPro" id="IPR003325">
    <property type="entry name" value="TerD"/>
</dbReference>